<keyword evidence="1" id="KW-0732">Signal</keyword>
<name>A0A0A0B3U2_9CELL</name>
<dbReference type="OrthoDB" id="9764271at2"/>
<accession>A0A0A0B3U2</accession>
<dbReference type="RefSeq" id="WP_052104425.1">
    <property type="nucleotide sequence ID" value="NZ_AXNT01000155.1"/>
</dbReference>
<dbReference type="STRING" id="1408250.Q760_05565"/>
<feature type="signal peptide" evidence="1">
    <location>
        <begin position="1"/>
        <end position="31"/>
    </location>
</feature>
<evidence type="ECO:0000313" key="3">
    <source>
        <dbReference type="Proteomes" id="UP000029833"/>
    </source>
</evidence>
<sequence>MTRLLSRLVVGAASVAVALVGTLVAAPSATAANTWQFDPGHIITDAIFFDRNTMSPAAVQTFLTTAGSACVPAADGTPCLKDYRQSTTSRPADARCAAYTGAGNEAASTIIAKVAVACGINPQVLLVTLQKEQSLVTRRTAGTAAVYQKAMGMGCPDTAACDAQYYGFYNQVYSAASQFKKYTNSPNSYTHRPGRTIDVRFHPNAACGSSPVYIQNQATANLYNYTPYQPNAAAIAAGYGTGDACSAYGNRNFWNYFTDWFGSPTGNRVPFGNFELISSTFDSISVRGWAMDPDTSAPVDIHLYVNGAWGGSIRADVARADIAAAYPGNGTQHGFAFRFPAAAGTSSVCAYAIDTAGGANTPLGCRSVNVVNTYPVANFEQLTANGTAVTLSGWAVDPDTAGPIDVHFYVNGAWGGSVSTTGVRSDVARAYPGTGDQHGFTRTFTAGPGTHQVCTYAIDTTNANNTPMGCRTVTVAAPVNRLPLANFEQLTANGTAVTLGGWAVDPDTAGPIDVHFYVNGAWGGSVRTDLVRSDVARAYPGTGDQHGFTRTFTAGPGSHQICTYAIDTTTKANTPMGCRTVTVTAPVAPAAPVVPVVPVVPVEPAPTTPTPTPAANTPPLGNFESLTASGTTVSLGGWALDPDTAGAIDVHFYVNGGWGGSVRTDLVRSDVSRAYPGTGDQHGFARSFTAGPGTHEVCTYAIDTTSASNTPMGCRTVTVG</sequence>
<gene>
    <name evidence="2" type="ORF">Q760_05565</name>
</gene>
<reference evidence="2 3" key="1">
    <citation type="submission" date="2013-10" db="EMBL/GenBank/DDBJ databases">
        <authorList>
            <person name="Wang G."/>
            <person name="Zhuang W."/>
        </authorList>
    </citation>
    <scope>NUCLEOTIDE SEQUENCE [LARGE SCALE GENOMIC DNA]</scope>
    <source>
        <strain evidence="2 3">DSM 20118</strain>
    </source>
</reference>
<organism evidence="2 3">
    <name type="scientific">Cellulomonas cellasea DSM 20118</name>
    <dbReference type="NCBI Taxonomy" id="1408250"/>
    <lineage>
        <taxon>Bacteria</taxon>
        <taxon>Bacillati</taxon>
        <taxon>Actinomycetota</taxon>
        <taxon>Actinomycetes</taxon>
        <taxon>Micrococcales</taxon>
        <taxon>Cellulomonadaceae</taxon>
        <taxon>Cellulomonas</taxon>
    </lineage>
</organism>
<evidence type="ECO:0008006" key="4">
    <source>
        <dbReference type="Google" id="ProtNLM"/>
    </source>
</evidence>
<keyword evidence="3" id="KW-1185">Reference proteome</keyword>
<dbReference type="AlphaFoldDB" id="A0A0A0B3U2"/>
<dbReference type="EMBL" id="AXNT01000155">
    <property type="protein sequence ID" value="KGM00853.1"/>
    <property type="molecule type" value="Genomic_DNA"/>
</dbReference>
<protein>
    <recommendedName>
        <fullName evidence="4">Hemagglutinin</fullName>
    </recommendedName>
</protein>
<dbReference type="Proteomes" id="UP000029833">
    <property type="component" value="Unassembled WGS sequence"/>
</dbReference>
<comment type="caution">
    <text evidence="2">The sequence shown here is derived from an EMBL/GenBank/DDBJ whole genome shotgun (WGS) entry which is preliminary data.</text>
</comment>
<evidence type="ECO:0000256" key="1">
    <source>
        <dbReference type="SAM" id="SignalP"/>
    </source>
</evidence>
<proteinExistence type="predicted"/>
<evidence type="ECO:0000313" key="2">
    <source>
        <dbReference type="EMBL" id="KGM00853.1"/>
    </source>
</evidence>
<feature type="chain" id="PRO_5001966958" description="Hemagglutinin" evidence="1">
    <location>
        <begin position="32"/>
        <end position="720"/>
    </location>
</feature>